<evidence type="ECO:0000313" key="2">
    <source>
        <dbReference type="EMBL" id="KDR78472.1"/>
    </source>
</evidence>
<dbReference type="HOGENOM" id="CLU_1415274_0_0_1"/>
<dbReference type="AlphaFoldDB" id="A0A067T818"/>
<dbReference type="EMBL" id="KL142374">
    <property type="protein sequence ID" value="KDR78472.1"/>
    <property type="molecule type" value="Genomic_DNA"/>
</dbReference>
<name>A0A067T818_GALM3</name>
<evidence type="ECO:0000256" key="1">
    <source>
        <dbReference type="SAM" id="MobiDB-lite"/>
    </source>
</evidence>
<keyword evidence="3" id="KW-1185">Reference proteome</keyword>
<protein>
    <submittedName>
        <fullName evidence="2">Uncharacterized protein</fullName>
    </submittedName>
</protein>
<evidence type="ECO:0000313" key="3">
    <source>
        <dbReference type="Proteomes" id="UP000027222"/>
    </source>
</evidence>
<reference evidence="3" key="1">
    <citation type="journal article" date="2014" name="Proc. Natl. Acad. Sci. U.S.A.">
        <title>Extensive sampling of basidiomycete genomes demonstrates inadequacy of the white-rot/brown-rot paradigm for wood decay fungi.</title>
        <authorList>
            <person name="Riley R."/>
            <person name="Salamov A.A."/>
            <person name="Brown D.W."/>
            <person name="Nagy L.G."/>
            <person name="Floudas D."/>
            <person name="Held B.W."/>
            <person name="Levasseur A."/>
            <person name="Lombard V."/>
            <person name="Morin E."/>
            <person name="Otillar R."/>
            <person name="Lindquist E.A."/>
            <person name="Sun H."/>
            <person name="LaButti K.M."/>
            <person name="Schmutz J."/>
            <person name="Jabbour D."/>
            <person name="Luo H."/>
            <person name="Baker S.E."/>
            <person name="Pisabarro A.G."/>
            <person name="Walton J.D."/>
            <person name="Blanchette R.A."/>
            <person name="Henrissat B."/>
            <person name="Martin F."/>
            <person name="Cullen D."/>
            <person name="Hibbett D.S."/>
            <person name="Grigoriev I.V."/>
        </authorList>
    </citation>
    <scope>NUCLEOTIDE SEQUENCE [LARGE SCALE GENOMIC DNA]</scope>
    <source>
        <strain evidence="3">CBS 339.88</strain>
    </source>
</reference>
<feature type="compositionally biased region" description="Pro residues" evidence="1">
    <location>
        <begin position="179"/>
        <end position="192"/>
    </location>
</feature>
<gene>
    <name evidence="2" type="ORF">GALMADRAFT_1251863</name>
</gene>
<proteinExistence type="predicted"/>
<organism evidence="2 3">
    <name type="scientific">Galerina marginata (strain CBS 339.88)</name>
    <dbReference type="NCBI Taxonomy" id="685588"/>
    <lineage>
        <taxon>Eukaryota</taxon>
        <taxon>Fungi</taxon>
        <taxon>Dikarya</taxon>
        <taxon>Basidiomycota</taxon>
        <taxon>Agaricomycotina</taxon>
        <taxon>Agaricomycetes</taxon>
        <taxon>Agaricomycetidae</taxon>
        <taxon>Agaricales</taxon>
        <taxon>Agaricineae</taxon>
        <taxon>Strophariaceae</taxon>
        <taxon>Galerina</taxon>
    </lineage>
</organism>
<sequence>MSVSTVRRETSLPIESSPPTRFPSYNPEERFLKVSRQNYAGPALQIQESVSILAVKIKLIQYISSLPNLLLETFSWSRVNFRSILKLLIRCDRTPSWSSQDQLPPLTPAQNLFLQSIPRAELYARFHSSRTLRRIRLPCPTVFIFIDSIARNLLRICSLRLIKFKSRPRPREGSSLLPSSPPSTRLPPPLPH</sequence>
<feature type="compositionally biased region" description="Basic and acidic residues" evidence="1">
    <location>
        <begin position="1"/>
        <end position="10"/>
    </location>
</feature>
<feature type="region of interest" description="Disordered" evidence="1">
    <location>
        <begin position="1"/>
        <end position="23"/>
    </location>
</feature>
<feature type="region of interest" description="Disordered" evidence="1">
    <location>
        <begin position="169"/>
        <end position="192"/>
    </location>
</feature>
<dbReference type="Proteomes" id="UP000027222">
    <property type="component" value="Unassembled WGS sequence"/>
</dbReference>
<accession>A0A067T818</accession>